<proteinExistence type="predicted"/>
<dbReference type="AlphaFoldDB" id="A0A6H5G2B0"/>
<sequence length="138" mass="15939">MDVSDDLSARNSLMNFLGLLTIYRKSTRQPSNLRYSSKRMPTNIWNRTPKKLSSEQRQPRRFWVQYVKSAEEIVLQQSKSEVSMVTVGSQKMDEMEEMVVSMDDYNRIFSSTAMTSKDDLRDNGSSAESGFGLNTYLR</sequence>
<protein>
    <submittedName>
        <fullName evidence="1">Uncharacterized protein</fullName>
    </submittedName>
</protein>
<dbReference type="EMBL" id="CADCXU010004688">
    <property type="protein sequence ID" value="CAA9996622.1"/>
    <property type="molecule type" value="Genomic_DNA"/>
</dbReference>
<evidence type="ECO:0000313" key="1">
    <source>
        <dbReference type="EMBL" id="CAA9996622.1"/>
    </source>
</evidence>
<organism evidence="1 2">
    <name type="scientific">Nesidiocoris tenuis</name>
    <dbReference type="NCBI Taxonomy" id="355587"/>
    <lineage>
        <taxon>Eukaryota</taxon>
        <taxon>Metazoa</taxon>
        <taxon>Ecdysozoa</taxon>
        <taxon>Arthropoda</taxon>
        <taxon>Hexapoda</taxon>
        <taxon>Insecta</taxon>
        <taxon>Pterygota</taxon>
        <taxon>Neoptera</taxon>
        <taxon>Paraneoptera</taxon>
        <taxon>Hemiptera</taxon>
        <taxon>Heteroptera</taxon>
        <taxon>Panheteroptera</taxon>
        <taxon>Cimicomorpha</taxon>
        <taxon>Miridae</taxon>
        <taxon>Dicyphina</taxon>
        <taxon>Nesidiocoris</taxon>
    </lineage>
</organism>
<reference evidence="1 2" key="1">
    <citation type="submission" date="2020-02" db="EMBL/GenBank/DDBJ databases">
        <authorList>
            <person name="Ferguson B K."/>
        </authorList>
    </citation>
    <scope>NUCLEOTIDE SEQUENCE [LARGE SCALE GENOMIC DNA]</scope>
</reference>
<evidence type="ECO:0000313" key="2">
    <source>
        <dbReference type="Proteomes" id="UP000479000"/>
    </source>
</evidence>
<keyword evidence="2" id="KW-1185">Reference proteome</keyword>
<accession>A0A6H5G2B0</accession>
<gene>
    <name evidence="1" type="ORF">NTEN_LOCUS3103</name>
</gene>
<dbReference type="Proteomes" id="UP000479000">
    <property type="component" value="Unassembled WGS sequence"/>
</dbReference>
<name>A0A6H5G2B0_9HEMI</name>